<feature type="non-terminal residue" evidence="1">
    <location>
        <position position="1"/>
    </location>
</feature>
<dbReference type="EMBL" id="JAENGY010001335">
    <property type="protein sequence ID" value="KAG6950179.1"/>
    <property type="molecule type" value="Genomic_DNA"/>
</dbReference>
<reference evidence="1" key="1">
    <citation type="submission" date="2021-01" db="EMBL/GenBank/DDBJ databases">
        <title>Phytophthora aleatoria, a newly-described species from Pinus radiata is distinct from Phytophthora cactorum isolates based on comparative genomics.</title>
        <authorList>
            <person name="Mcdougal R."/>
            <person name="Panda P."/>
            <person name="Williams N."/>
            <person name="Studholme D.J."/>
        </authorList>
    </citation>
    <scope>NUCLEOTIDE SEQUENCE</scope>
    <source>
        <strain evidence="1">NZFS 4037</strain>
    </source>
</reference>
<sequence>AFVAGDPRGHRTSVVLRIDQDNDAEYPISVDSGERKLRTYSLIPGQCVAPTRSSAFNLALPASIRSAIEATMREHRRRCEDIVPESSQLEEDRDKLVVAPDINAGASSNATLDDSVTKGEDIYLAAMQMVELSEAESAPQEKLSSISHADVNRCDAVGDVVSTGNDPTVCGKIAVTAAASEPTDQEVIDAGEYMRNIPN</sequence>
<evidence type="ECO:0000313" key="2">
    <source>
        <dbReference type="Proteomes" id="UP000709295"/>
    </source>
</evidence>
<keyword evidence="2" id="KW-1185">Reference proteome</keyword>
<dbReference type="Proteomes" id="UP000709295">
    <property type="component" value="Unassembled WGS sequence"/>
</dbReference>
<comment type="caution">
    <text evidence="1">The sequence shown here is derived from an EMBL/GenBank/DDBJ whole genome shotgun (WGS) entry which is preliminary data.</text>
</comment>
<organism evidence="1 2">
    <name type="scientific">Phytophthora aleatoria</name>
    <dbReference type="NCBI Taxonomy" id="2496075"/>
    <lineage>
        <taxon>Eukaryota</taxon>
        <taxon>Sar</taxon>
        <taxon>Stramenopiles</taxon>
        <taxon>Oomycota</taxon>
        <taxon>Peronosporomycetes</taxon>
        <taxon>Peronosporales</taxon>
        <taxon>Peronosporaceae</taxon>
        <taxon>Phytophthora</taxon>
    </lineage>
</organism>
<accession>A0A8J5IVP9</accession>
<protein>
    <submittedName>
        <fullName evidence="1">Uncharacterized protein</fullName>
    </submittedName>
</protein>
<dbReference type="AlphaFoldDB" id="A0A8J5IVP9"/>
<evidence type="ECO:0000313" key="1">
    <source>
        <dbReference type="EMBL" id="KAG6950179.1"/>
    </source>
</evidence>
<gene>
    <name evidence="1" type="ORF">JG688_00014276</name>
</gene>
<proteinExistence type="predicted"/>
<name>A0A8J5IVP9_9STRA</name>